<dbReference type="EMBL" id="CAJVCH010063335">
    <property type="protein sequence ID" value="CAG7719662.1"/>
    <property type="molecule type" value="Genomic_DNA"/>
</dbReference>
<proteinExistence type="predicted"/>
<dbReference type="Proteomes" id="UP000708208">
    <property type="component" value="Unassembled WGS sequence"/>
</dbReference>
<dbReference type="OrthoDB" id="10053186at2759"/>
<sequence length="228" mass="26784">MYRPNPLSVIHHLTELANGHFQDSPEIFTPEATLIEEKEIAYHLFQILQQLIEHQCNVETRTSIEYEDSDNEDYFDCAVAQEEQTAIRRSQQTASQEWEISEIEVDPQVRKQFTLEEMKDVVACYDGKGGPNGKTKCWTTVQKNFRQVKHRYMITRFREYIARTGTRDEKWGKSIYFFKEKFDEALRRKSIIHDSDFRAWGVLARKNLIFQHSKQALDGSKLSKPGTN</sequence>
<accession>A0A8J2JIW3</accession>
<evidence type="ECO:0000313" key="1">
    <source>
        <dbReference type="EMBL" id="CAG7719662.1"/>
    </source>
</evidence>
<name>A0A8J2JIW3_9HEXA</name>
<gene>
    <name evidence="1" type="ORF">AFUS01_LOCUS8974</name>
</gene>
<protein>
    <submittedName>
        <fullName evidence="1">Uncharacterized protein</fullName>
    </submittedName>
</protein>
<reference evidence="1" key="1">
    <citation type="submission" date="2021-06" db="EMBL/GenBank/DDBJ databases">
        <authorList>
            <person name="Hodson N. C."/>
            <person name="Mongue J. A."/>
            <person name="Jaron S. K."/>
        </authorList>
    </citation>
    <scope>NUCLEOTIDE SEQUENCE</scope>
</reference>
<comment type="caution">
    <text evidence="1">The sequence shown here is derived from an EMBL/GenBank/DDBJ whole genome shotgun (WGS) entry which is preliminary data.</text>
</comment>
<dbReference type="AlphaFoldDB" id="A0A8J2JIW3"/>
<organism evidence="1 2">
    <name type="scientific">Allacma fusca</name>
    <dbReference type="NCBI Taxonomy" id="39272"/>
    <lineage>
        <taxon>Eukaryota</taxon>
        <taxon>Metazoa</taxon>
        <taxon>Ecdysozoa</taxon>
        <taxon>Arthropoda</taxon>
        <taxon>Hexapoda</taxon>
        <taxon>Collembola</taxon>
        <taxon>Symphypleona</taxon>
        <taxon>Sminthuridae</taxon>
        <taxon>Allacma</taxon>
    </lineage>
</organism>
<evidence type="ECO:0000313" key="2">
    <source>
        <dbReference type="Proteomes" id="UP000708208"/>
    </source>
</evidence>
<keyword evidence="2" id="KW-1185">Reference proteome</keyword>